<comment type="similarity">
    <text evidence="1">Belongs to the membrane fusion protein (MFP) (TC 8.A.1) family.</text>
</comment>
<protein>
    <submittedName>
        <fullName evidence="5">RND family efflux transporter, MFP subunit</fullName>
    </submittedName>
</protein>
<feature type="coiled-coil region" evidence="2">
    <location>
        <begin position="26"/>
        <end position="53"/>
    </location>
</feature>
<organism evidence="5 6">
    <name type="scientific">Algoriphagus alkaliphilus</name>
    <dbReference type="NCBI Taxonomy" id="279824"/>
    <lineage>
        <taxon>Bacteria</taxon>
        <taxon>Pseudomonadati</taxon>
        <taxon>Bacteroidota</taxon>
        <taxon>Cytophagia</taxon>
        <taxon>Cytophagales</taxon>
        <taxon>Cyclobacteriaceae</taxon>
        <taxon>Algoriphagus</taxon>
    </lineage>
</organism>
<reference evidence="6" key="1">
    <citation type="submission" date="2016-10" db="EMBL/GenBank/DDBJ databases">
        <authorList>
            <person name="Varghese N."/>
            <person name="Submissions S."/>
        </authorList>
    </citation>
    <scope>NUCLEOTIDE SEQUENCE [LARGE SCALE GENOMIC DNA]</scope>
    <source>
        <strain evidence="6">DSM 22703</strain>
    </source>
</reference>
<gene>
    <name evidence="5" type="ORF">SAMN03080617_01711</name>
</gene>
<dbReference type="GO" id="GO:0015562">
    <property type="term" value="F:efflux transmembrane transporter activity"/>
    <property type="evidence" value="ECO:0007669"/>
    <property type="project" value="TreeGrafter"/>
</dbReference>
<dbReference type="Gene3D" id="1.10.287.470">
    <property type="entry name" value="Helix hairpin bin"/>
    <property type="match status" value="1"/>
</dbReference>
<feature type="coiled-coil region" evidence="2">
    <location>
        <begin position="129"/>
        <end position="187"/>
    </location>
</feature>
<dbReference type="InterPro" id="IPR058792">
    <property type="entry name" value="Beta-barrel_RND_2"/>
</dbReference>
<evidence type="ECO:0000259" key="3">
    <source>
        <dbReference type="Pfam" id="PF25917"/>
    </source>
</evidence>
<dbReference type="InterPro" id="IPR006143">
    <property type="entry name" value="RND_pump_MFP"/>
</dbReference>
<accession>A0A1G5XEE5</accession>
<dbReference type="InterPro" id="IPR058625">
    <property type="entry name" value="MdtA-like_BSH"/>
</dbReference>
<dbReference type="NCBIfam" id="TIGR01730">
    <property type="entry name" value="RND_mfp"/>
    <property type="match status" value="1"/>
</dbReference>
<evidence type="ECO:0000256" key="1">
    <source>
        <dbReference type="ARBA" id="ARBA00009477"/>
    </source>
</evidence>
<proteinExistence type="inferred from homology"/>
<dbReference type="GO" id="GO:1990281">
    <property type="term" value="C:efflux pump complex"/>
    <property type="evidence" value="ECO:0007669"/>
    <property type="project" value="TreeGrafter"/>
</dbReference>
<dbReference type="Pfam" id="PF25954">
    <property type="entry name" value="Beta-barrel_RND_2"/>
    <property type="match status" value="1"/>
</dbReference>
<evidence type="ECO:0000256" key="2">
    <source>
        <dbReference type="SAM" id="Coils"/>
    </source>
</evidence>
<keyword evidence="2" id="KW-0175">Coiled coil</keyword>
<dbReference type="RefSeq" id="WP_092729537.1">
    <property type="nucleotide sequence ID" value="NZ_FMXE01000010.1"/>
</dbReference>
<dbReference type="Proteomes" id="UP000198756">
    <property type="component" value="Unassembled WGS sequence"/>
</dbReference>
<evidence type="ECO:0000313" key="6">
    <source>
        <dbReference type="Proteomes" id="UP000198756"/>
    </source>
</evidence>
<dbReference type="Gene3D" id="2.40.420.20">
    <property type="match status" value="1"/>
</dbReference>
<dbReference type="EMBL" id="FMXE01000010">
    <property type="protein sequence ID" value="SDA68828.1"/>
    <property type="molecule type" value="Genomic_DNA"/>
</dbReference>
<dbReference type="SUPFAM" id="SSF111369">
    <property type="entry name" value="HlyD-like secretion proteins"/>
    <property type="match status" value="1"/>
</dbReference>
<sequence length="377" mass="41715">MKSILKFFPVLILAGIVISCSQEEGVEAKKTKLSGLRDQVGELNSEIKMLEAEISKLDPDFAKANKKSILITTVAARKGEFTHYVEVTGSVLSKKNVSISAETSGRILEVPVMEGMRVSKGQILAKIDAESIQRNLEEMENSLELAATIFQKQERLWKQKIGTEIQYLEAKNRKEGLEKNLASMKTQLDKSYVRAPFNGTIETVQVRMGELVQPGVPMFEFVGESDLFIQADVSENYIGVLAKGDTVNIEFPSIHKSLSSRVSSIGGIINPNNRTFKLEVALPNMSDLKPNMISVLKIRDYRNSNSVLIPAHLILADTKGDYVFVVENQTAQKKYVKRGLTAGDETEILEGLSGTEILVDKGFREVGDNFSVNIAQL</sequence>
<dbReference type="PANTHER" id="PTHR30469">
    <property type="entry name" value="MULTIDRUG RESISTANCE PROTEIN MDTA"/>
    <property type="match status" value="1"/>
</dbReference>
<dbReference type="STRING" id="279824.SAMN03080617_01711"/>
<feature type="domain" description="CusB-like beta-barrel" evidence="4">
    <location>
        <begin position="229"/>
        <end position="298"/>
    </location>
</feature>
<keyword evidence="6" id="KW-1185">Reference proteome</keyword>
<dbReference type="PROSITE" id="PS51257">
    <property type="entry name" value="PROKAR_LIPOPROTEIN"/>
    <property type="match status" value="1"/>
</dbReference>
<evidence type="ECO:0000313" key="5">
    <source>
        <dbReference type="EMBL" id="SDA68828.1"/>
    </source>
</evidence>
<dbReference type="AlphaFoldDB" id="A0A1G5XEE5"/>
<dbReference type="Gene3D" id="2.40.30.170">
    <property type="match status" value="1"/>
</dbReference>
<dbReference type="OrthoDB" id="9806939at2"/>
<evidence type="ECO:0000259" key="4">
    <source>
        <dbReference type="Pfam" id="PF25954"/>
    </source>
</evidence>
<feature type="domain" description="Multidrug resistance protein MdtA-like barrel-sandwich hybrid" evidence="3">
    <location>
        <begin position="96"/>
        <end position="216"/>
    </location>
</feature>
<dbReference type="Pfam" id="PF25917">
    <property type="entry name" value="BSH_RND"/>
    <property type="match status" value="1"/>
</dbReference>
<dbReference type="PANTHER" id="PTHR30469:SF15">
    <property type="entry name" value="HLYD FAMILY OF SECRETION PROTEINS"/>
    <property type="match status" value="1"/>
</dbReference>
<name>A0A1G5XEE5_9BACT</name>
<dbReference type="Gene3D" id="2.40.50.100">
    <property type="match status" value="1"/>
</dbReference>